<dbReference type="KEGG" id="mku:I2456_00210"/>
<reference evidence="1 3" key="1">
    <citation type="journal article" date="2019" name="Emerg. Microbes Infect.">
        <title>Comprehensive subspecies identification of 175 nontuberculous mycobacteria species based on 7547 genomic profiles.</title>
        <authorList>
            <person name="Matsumoto Y."/>
            <person name="Kinjo T."/>
            <person name="Motooka D."/>
            <person name="Nabeya D."/>
            <person name="Jung N."/>
            <person name="Uechi K."/>
            <person name="Horii T."/>
            <person name="Iida T."/>
            <person name="Fujita J."/>
            <person name="Nakamura S."/>
        </authorList>
    </citation>
    <scope>NUCLEOTIDE SEQUENCE [LARGE SCALE GENOMIC DNA]</scope>
    <source>
        <strain evidence="1 3">JCM 13573</strain>
    </source>
</reference>
<gene>
    <name evidence="2" type="ORF">I2456_00210</name>
    <name evidence="1" type="ORF">MKUB_30880</name>
</gene>
<keyword evidence="3" id="KW-1185">Reference proteome</keyword>
<organism evidence="2 4">
    <name type="scientific">Mycobacterium kubicae</name>
    <dbReference type="NCBI Taxonomy" id="120959"/>
    <lineage>
        <taxon>Bacteria</taxon>
        <taxon>Bacillati</taxon>
        <taxon>Actinomycetota</taxon>
        <taxon>Actinomycetes</taxon>
        <taxon>Mycobacteriales</taxon>
        <taxon>Mycobacteriaceae</taxon>
        <taxon>Mycobacterium</taxon>
        <taxon>Mycobacterium simiae complex</taxon>
    </lineage>
</organism>
<sequence>MLGAAFKLLSDDDLRDLPALNIAGELQEQGEHVRPSQRAVLRQVGRRGHKIDEAMSRGFHGEMARRFGDYR</sequence>
<dbReference type="RefSeq" id="WP_085074426.1">
    <property type="nucleotide sequence ID" value="NZ_BLKU01000005.1"/>
</dbReference>
<evidence type="ECO:0000313" key="3">
    <source>
        <dbReference type="Proteomes" id="UP000465306"/>
    </source>
</evidence>
<evidence type="ECO:0000313" key="2">
    <source>
        <dbReference type="EMBL" id="QPI38058.1"/>
    </source>
</evidence>
<evidence type="ECO:0000313" key="4">
    <source>
        <dbReference type="Proteomes" id="UP000663583"/>
    </source>
</evidence>
<proteinExistence type="predicted"/>
<protein>
    <submittedName>
        <fullName evidence="2">Uncharacterized protein</fullName>
    </submittedName>
</protein>
<reference evidence="1" key="2">
    <citation type="submission" date="2020-02" db="EMBL/GenBank/DDBJ databases">
        <authorList>
            <person name="Matsumoto Y."/>
            <person name="Kinjo T."/>
            <person name="Motooka D."/>
            <person name="Nabeya D."/>
            <person name="Jung N."/>
            <person name="Uechi K."/>
            <person name="Horii T."/>
            <person name="Iida T."/>
            <person name="Fujita J."/>
            <person name="Nakamura S."/>
        </authorList>
    </citation>
    <scope>NUCLEOTIDE SEQUENCE</scope>
    <source>
        <strain evidence="1">JCM 13573</strain>
    </source>
</reference>
<dbReference type="Proteomes" id="UP000465306">
    <property type="component" value="Unassembled WGS sequence"/>
</dbReference>
<evidence type="ECO:0000313" key="1">
    <source>
        <dbReference type="EMBL" id="GFG65598.1"/>
    </source>
</evidence>
<dbReference type="EMBL" id="BLKU01000005">
    <property type="protein sequence ID" value="GFG65598.1"/>
    <property type="molecule type" value="Genomic_DNA"/>
</dbReference>
<reference evidence="2" key="3">
    <citation type="submission" date="2020-11" db="EMBL/GenBank/DDBJ databases">
        <title>Intraspecies plasmid and genomic variation of Mycobacterium kubicae revealed by the complete genome sequences of two clinical isolates.</title>
        <authorList>
            <person name="Hendrix J.R."/>
            <person name="Epperson L.E."/>
            <person name="Honda J.R."/>
            <person name="Strong M."/>
        </authorList>
    </citation>
    <scope>NUCLEOTIDE SEQUENCE</scope>
    <source>
        <strain evidence="2">JCM 13573</strain>
    </source>
</reference>
<dbReference type="EMBL" id="CP065047">
    <property type="protein sequence ID" value="QPI38058.1"/>
    <property type="molecule type" value="Genomic_DNA"/>
</dbReference>
<dbReference type="Proteomes" id="UP000663583">
    <property type="component" value="Chromosome"/>
</dbReference>
<name>A0AAX1J976_9MYCO</name>
<dbReference type="AlphaFoldDB" id="A0AAX1J976"/>
<accession>A0AAX1J976</accession>